<dbReference type="PANTHER" id="PTHR48475:SF1">
    <property type="entry name" value="RNASE H TYPE-1 DOMAIN-CONTAINING PROTEIN"/>
    <property type="match status" value="1"/>
</dbReference>
<protein>
    <submittedName>
        <fullName evidence="11">Uncharacterized protein LOC105140209</fullName>
    </submittedName>
</protein>
<accession>A0AAJ6Y7K9</accession>
<dbReference type="Gene3D" id="3.30.420.10">
    <property type="entry name" value="Ribonuclease H-like superfamily/Ribonuclease H"/>
    <property type="match status" value="1"/>
</dbReference>
<dbReference type="GO" id="GO:0003676">
    <property type="term" value="F:nucleic acid binding"/>
    <property type="evidence" value="ECO:0007669"/>
    <property type="project" value="InterPro"/>
</dbReference>
<dbReference type="InterPro" id="IPR002156">
    <property type="entry name" value="RNaseH_domain"/>
</dbReference>
<keyword evidence="7" id="KW-0175">Coiled coil</keyword>
<dbReference type="CDD" id="cd01647">
    <property type="entry name" value="RT_LTR"/>
    <property type="match status" value="1"/>
</dbReference>
<dbReference type="FunFam" id="3.30.70.270:FF:000063">
    <property type="entry name" value="Zinc knuckle domaincontaining protein"/>
    <property type="match status" value="1"/>
</dbReference>
<evidence type="ECO:0000256" key="5">
    <source>
        <dbReference type="ARBA" id="ARBA00022801"/>
    </source>
</evidence>
<keyword evidence="5" id="KW-0378">Hydrolase</keyword>
<dbReference type="Pfam" id="PF24924">
    <property type="entry name" value="DUF7745"/>
    <property type="match status" value="1"/>
</dbReference>
<dbReference type="KEGG" id="peu:105140209"/>
<dbReference type="InterPro" id="IPR000477">
    <property type="entry name" value="RT_dom"/>
</dbReference>
<evidence type="ECO:0000256" key="1">
    <source>
        <dbReference type="ARBA" id="ARBA00022679"/>
    </source>
</evidence>
<dbReference type="Pfam" id="PF00078">
    <property type="entry name" value="RVT_1"/>
    <property type="match status" value="1"/>
</dbReference>
<name>A0AAJ6Y7K9_POPEU</name>
<feature type="non-terminal residue" evidence="11">
    <location>
        <position position="2212"/>
    </location>
</feature>
<dbReference type="GO" id="GO:0003964">
    <property type="term" value="F:RNA-directed DNA polymerase activity"/>
    <property type="evidence" value="ECO:0007669"/>
    <property type="project" value="UniProtKB-KW"/>
</dbReference>
<dbReference type="InterPro" id="IPR056647">
    <property type="entry name" value="DUF7745"/>
</dbReference>
<dbReference type="PROSITE" id="PS50879">
    <property type="entry name" value="RNASE_H_1"/>
    <property type="match status" value="1"/>
</dbReference>
<gene>
    <name evidence="11" type="primary">LOC105140209</name>
</gene>
<keyword evidence="2" id="KW-0548">Nucleotidyltransferase</keyword>
<dbReference type="SUPFAM" id="SSF53098">
    <property type="entry name" value="Ribonuclease H-like"/>
    <property type="match status" value="1"/>
</dbReference>
<dbReference type="CDD" id="cd09279">
    <property type="entry name" value="RNase_HI_like"/>
    <property type="match status" value="1"/>
</dbReference>
<evidence type="ECO:0000256" key="4">
    <source>
        <dbReference type="ARBA" id="ARBA00022759"/>
    </source>
</evidence>
<dbReference type="Proteomes" id="UP000694918">
    <property type="component" value="Unplaced"/>
</dbReference>
<dbReference type="PROSITE" id="PS50878">
    <property type="entry name" value="RT_POL"/>
    <property type="match status" value="1"/>
</dbReference>
<dbReference type="Gene3D" id="3.10.10.10">
    <property type="entry name" value="HIV Type 1 Reverse Transcriptase, subunit A, domain 1"/>
    <property type="match status" value="1"/>
</dbReference>
<evidence type="ECO:0000259" key="8">
    <source>
        <dbReference type="PROSITE" id="PS50878"/>
    </source>
</evidence>
<keyword evidence="6" id="KW-0695">RNA-directed DNA polymerase</keyword>
<dbReference type="InterPro" id="IPR012337">
    <property type="entry name" value="RNaseH-like_sf"/>
</dbReference>
<dbReference type="InterPro" id="IPR043502">
    <property type="entry name" value="DNA/RNA_pol_sf"/>
</dbReference>
<keyword evidence="1" id="KW-0808">Transferase</keyword>
<evidence type="ECO:0000256" key="6">
    <source>
        <dbReference type="ARBA" id="ARBA00022918"/>
    </source>
</evidence>
<keyword evidence="3" id="KW-0540">Nuclease</keyword>
<dbReference type="Gene3D" id="3.30.70.270">
    <property type="match status" value="2"/>
</dbReference>
<reference evidence="11" key="1">
    <citation type="submission" date="2025-08" db="UniProtKB">
        <authorList>
            <consortium name="RefSeq"/>
        </authorList>
    </citation>
    <scope>IDENTIFICATION</scope>
</reference>
<dbReference type="CDD" id="cd09274">
    <property type="entry name" value="RNase_HI_RT_Ty3"/>
    <property type="match status" value="1"/>
</dbReference>
<feature type="domain" description="Reverse transcriptase" evidence="8">
    <location>
        <begin position="1589"/>
        <end position="1768"/>
    </location>
</feature>
<keyword evidence="10" id="KW-1185">Reference proteome</keyword>
<sequence length="2212" mass="252961">MEKTNTIEEFLTRSELSQHDEGDCLPSEFESQLPAQVKLDDRPLGTGQLLNCWEMLSVHDQVDFQKQYGDLAHLLKIRVQHACFQAMIGFWDPEYRCFTFDTVDMTPTIEEYGSLLNCPKSEKVYFYAPIEHALSNFAWITQIDCQLAKSHATKRGNSQGWFWNELEAIFKRRLHDESNEIRLRILALGIYGLVLFPSAEGMIDFEAVNVFKNVVTLKINPATAILAETLSSLNYCRKAGKGRLRCCLQLLFVWTVSHMIEGKISGLVGTPWHLYSKLENFAEKHLHEVGRTTWESMFLSLSKSQFHWRSRYSYFKSYLAYCGEYPWVPLIGARCCISYCPNMVLRQFGFEQFIPRTTELATFYEDFKTSKKLLESVKKAWKHPGRVTSVNRVEGKTTKGYPIWQKKRGKGYKVPPFEGPSRSVIQSAEDIYEEVRAQQESYNLDLNSEVEELTAKKRKLASNLAIREKALAITKQEKDDLSTQLQHQQLEFQRLQEKYALLSEDKRKQDVNVKRWVKRASKSEEIALKLEEANKSLQEQCQNQDAVIANLDEQVNHLLSIKQTLSSEKENAEKEAECWASEAMRYHVQADDAKNYASGLRSMAQQIADARLTSLLEQALASKSGEDTSTQPAVTTPSASTPIAPFVFTSQNLGANPSSSEQQFTANVPPAQVPIINLTADDSHKMRYSKPVDYDKLTALEERLRAVEGADLYDPVHAAEMCLVPNVAVPKEFRRIEQAIRIGRMLEPTEKKGFIGKKKESEVNNMEGGYKGKKKNYHHYNFQRPTQQVASLLSIGQVAPVPLTPLQPPYPNWYKPDMTCEYHAGIAGHNIESCNAFKNKLLQLIKAGWITFDDAPNVNSNPLPNHATSSGGVNAIGVEGKKERTLKVSMEKLYGMMVQSGYLSEFEPVMNGNNYCKFHAKVGHHIDDCEEFHQRVKRMLIFGMIRIESEEESSEVGMIGSQEKKKEVCRLQPTVGGPPKLILIKPVCTNNGSYGTMPYNYGYAFNVKNPTPVFHTEIGGLTRSGRCFTPEELERQRKAKGKETVEAFKDMEVNKPISEEESNEFLKLMKHSEYSIVDQLKKTPARISLMSLILSSELHRKALQKVLNEAYVPHDITQDTMEHLVGRIQASNYLYFTEDELDPEGTGHNKPLYITVKYKDCLIGKVLVDNGSALNVLPRYMLDEMPIDATHMRPSTMTARAYDVMDIHPSYSMLLGRPWIHASGAVTSSLHQCLKYIINGTLVKVKAEETLSMIRNVAVPYIEAEDCKDGDLHAFEIVNTEWVPENTVLRRPAISSTARMIAKCFLKHGLPFQNDLIAGNHKRVNMMKIKVVDQRFGLGFKPKKDDHKRAARIKRERRLARIEGRKPEEEDIAIPPIHVSFPKSAYVMKPENMMEVLGQKLAVMDINNVEEGEEKGWNCDDEPIIIKEDELLPQLTVHALEEAPTNAFVRKLSVEEVFQNWEIEEAPIIAMDEEEWDEEFARRVEQSEHVWKPAKEELEVINVGTEQDKRELKIGTLITTEERCSLTSLLQEYIDVFAWSYTDMPGLDIDIVVHRLPLIEGCKPVKQKLRRTRPDIVLKVKAEIEKQWDAGFLEVIKYPQWVSNIVVVPKKDNKIRVCVDFRDLNKASPKDDFPLPHIDVLVDNAARSSTYSFMDGFSGYNQIKMAEEDKEKTTFVIPWGTFCYKVMPFGLKNAGATYQRAMVTLFHDMMHKEIEVYVDDMIAKSKNEEDHVQVLRKLFERLRKYQLKLNPSKCSFGVKSGKLLGFVISNKGIEVDPDKVKAIQAMTVPKTEKEVRGFLGRLNYIARFISQLTTTCEPIFRLLRKKNPGIWDKDCQEAFDKIKQYLQNPPLLVPPVPGRPLILYLTVTEVAMGCVLGQHDESGRKEQAIYYLSKKFTDCESRYTVTEKLCCALVWSTKRLRQYMLYYTTWLISKMDPLKYIFEKPYLSSRIARWQVMLAEYDIVYKTRKSVKGSVIADHLADNAINDYEPLKFDFPDEDMLIVEEDKEKNDWWIMYFDGAVNVSGNGAGAVIISPDKKQYPVSVKLQFECTNNTAEYEACILGLEAALEMKIKKLDVYGDSMLIICQVKGEWQTKEEKLIPYQQYLSKLTEGFDEIDFTHMGRDKNQFADALATLASMAKTDYGVRVQPICIEIRNFPAHCCSVEGEIDGNPWFHDIKQFIQYQEYPLGASKADMKTLRRLALEFYLDGEIL</sequence>
<evidence type="ECO:0000313" key="11">
    <source>
        <dbReference type="RefSeq" id="XP_011045251.1"/>
    </source>
</evidence>
<evidence type="ECO:0000259" key="9">
    <source>
        <dbReference type="PROSITE" id="PS50879"/>
    </source>
</evidence>
<dbReference type="GeneID" id="105140209"/>
<proteinExistence type="predicted"/>
<evidence type="ECO:0000313" key="10">
    <source>
        <dbReference type="Proteomes" id="UP000694918"/>
    </source>
</evidence>
<dbReference type="Pfam" id="PF17917">
    <property type="entry name" value="RT_RNaseH"/>
    <property type="match status" value="1"/>
</dbReference>
<feature type="coiled-coil region" evidence="7">
    <location>
        <begin position="425"/>
        <end position="582"/>
    </location>
</feature>
<dbReference type="RefSeq" id="XP_011045251.1">
    <property type="nucleotide sequence ID" value="XM_011046949.1"/>
</dbReference>
<evidence type="ECO:0000256" key="7">
    <source>
        <dbReference type="SAM" id="Coils"/>
    </source>
</evidence>
<keyword evidence="4" id="KW-0255">Endonuclease</keyword>
<evidence type="ECO:0000256" key="2">
    <source>
        <dbReference type="ARBA" id="ARBA00022695"/>
    </source>
</evidence>
<dbReference type="Pfam" id="PF13456">
    <property type="entry name" value="RVT_3"/>
    <property type="match status" value="1"/>
</dbReference>
<dbReference type="InterPro" id="IPR041373">
    <property type="entry name" value="RT_RNaseH"/>
</dbReference>
<evidence type="ECO:0000256" key="3">
    <source>
        <dbReference type="ARBA" id="ARBA00022722"/>
    </source>
</evidence>
<dbReference type="InterPro" id="IPR043128">
    <property type="entry name" value="Rev_trsase/Diguanyl_cyclase"/>
</dbReference>
<dbReference type="SUPFAM" id="SSF56672">
    <property type="entry name" value="DNA/RNA polymerases"/>
    <property type="match status" value="1"/>
</dbReference>
<organism evidence="10 11">
    <name type="scientific">Populus euphratica</name>
    <name type="common">Euphrates poplar</name>
    <dbReference type="NCBI Taxonomy" id="75702"/>
    <lineage>
        <taxon>Eukaryota</taxon>
        <taxon>Viridiplantae</taxon>
        <taxon>Streptophyta</taxon>
        <taxon>Embryophyta</taxon>
        <taxon>Tracheophyta</taxon>
        <taxon>Spermatophyta</taxon>
        <taxon>Magnoliopsida</taxon>
        <taxon>eudicotyledons</taxon>
        <taxon>Gunneridae</taxon>
        <taxon>Pentapetalae</taxon>
        <taxon>rosids</taxon>
        <taxon>fabids</taxon>
        <taxon>Malpighiales</taxon>
        <taxon>Salicaceae</taxon>
        <taxon>Saliceae</taxon>
        <taxon>Populus</taxon>
    </lineage>
</organism>
<dbReference type="GO" id="GO:0004523">
    <property type="term" value="F:RNA-DNA hybrid ribonuclease activity"/>
    <property type="evidence" value="ECO:0007669"/>
    <property type="project" value="InterPro"/>
</dbReference>
<dbReference type="InterPro" id="IPR036397">
    <property type="entry name" value="RNaseH_sf"/>
</dbReference>
<feature type="domain" description="RNase H type-1" evidence="9">
    <location>
        <begin position="2009"/>
        <end position="2138"/>
    </location>
</feature>
<dbReference type="PANTHER" id="PTHR48475">
    <property type="entry name" value="RIBONUCLEASE H"/>
    <property type="match status" value="1"/>
</dbReference>